<feature type="signal peptide" evidence="3">
    <location>
        <begin position="1"/>
        <end position="19"/>
    </location>
</feature>
<sequence>MRQSELIVALLTAIYAVRASPLRPRDIYNPLDPLKSVASELFGFTTAISALESAKQTQATVSASSTPSADSPTVSGQTSTAQTNTVSSDAVSSTINSGTGPVTITATETRLSSGSASHTNTASNSALLNTATTLSGGSLSTSSGSTSAPNGVVPTTTESSGSSHTGTSSNPGSSSGSGSGPGSGGNAGSGSTSADSTGGSGLSPGEIAAAVILPVLALAAILFLLFRFCDPLRERYTAWRQERIERSAYRRALDDPILSFGIHQQNGRDLDGLGMGDVEQLVRPLSFGFRNPQRQIPSIRRKPLNWDPARVGGQGASSIGMALPMPTGHRPRSLSEISEVSDISSDAEARYQDARSNQPSPEGIIS</sequence>
<feature type="compositionally biased region" description="Low complexity" evidence="1">
    <location>
        <begin position="334"/>
        <end position="346"/>
    </location>
</feature>
<feature type="region of interest" description="Disordered" evidence="1">
    <location>
        <begin position="135"/>
        <end position="200"/>
    </location>
</feature>
<name>A0A178ZKI4_9EURO</name>
<keyword evidence="2" id="KW-1133">Transmembrane helix</keyword>
<comment type="caution">
    <text evidence="4">The sequence shown here is derived from an EMBL/GenBank/DDBJ whole genome shotgun (WGS) entry which is preliminary data.</text>
</comment>
<keyword evidence="3" id="KW-0732">Signal</keyword>
<feature type="compositionally biased region" description="Low complexity" evidence="1">
    <location>
        <begin position="61"/>
        <end position="75"/>
    </location>
</feature>
<dbReference type="STRING" id="1367422.A0A178ZKI4"/>
<keyword evidence="2" id="KW-0472">Membrane</keyword>
<feature type="chain" id="PRO_5008098583" evidence="3">
    <location>
        <begin position="20"/>
        <end position="366"/>
    </location>
</feature>
<dbReference type="Proteomes" id="UP000078343">
    <property type="component" value="Unassembled WGS sequence"/>
</dbReference>
<organism evidence="4 5">
    <name type="scientific">Fonsecaea erecta</name>
    <dbReference type="NCBI Taxonomy" id="1367422"/>
    <lineage>
        <taxon>Eukaryota</taxon>
        <taxon>Fungi</taxon>
        <taxon>Dikarya</taxon>
        <taxon>Ascomycota</taxon>
        <taxon>Pezizomycotina</taxon>
        <taxon>Eurotiomycetes</taxon>
        <taxon>Chaetothyriomycetidae</taxon>
        <taxon>Chaetothyriales</taxon>
        <taxon>Herpotrichiellaceae</taxon>
        <taxon>Fonsecaea</taxon>
    </lineage>
</organism>
<reference evidence="4 5" key="1">
    <citation type="submission" date="2016-04" db="EMBL/GenBank/DDBJ databases">
        <title>Draft genome of Fonsecaea erecta CBS 125763.</title>
        <authorList>
            <person name="Weiss V.A."/>
            <person name="Vicente V.A."/>
            <person name="Raittz R.T."/>
            <person name="Moreno L.F."/>
            <person name="De Souza E.M."/>
            <person name="Pedrosa F.O."/>
            <person name="Steffens M.B."/>
            <person name="Faoro H."/>
            <person name="Tadra-Sfeir M.Z."/>
            <person name="Najafzadeh M.J."/>
            <person name="Felipe M.S."/>
            <person name="Teixeira M."/>
            <person name="Sun J."/>
            <person name="Xi L."/>
            <person name="Gomes R."/>
            <person name="De Azevedo C.M."/>
            <person name="Salgado C.G."/>
            <person name="Da Silva M.B."/>
            <person name="Nascimento M.F."/>
            <person name="Queiroz-Telles F."/>
            <person name="Attili D.S."/>
            <person name="Gorbushina A."/>
        </authorList>
    </citation>
    <scope>NUCLEOTIDE SEQUENCE [LARGE SCALE GENOMIC DNA]</scope>
    <source>
        <strain evidence="4 5">CBS 125763</strain>
    </source>
</reference>
<accession>A0A178ZKI4</accession>
<protein>
    <submittedName>
        <fullName evidence="4">Uncharacterized protein</fullName>
    </submittedName>
</protein>
<dbReference type="OrthoDB" id="4121306at2759"/>
<feature type="region of interest" description="Disordered" evidence="1">
    <location>
        <begin position="61"/>
        <end position="102"/>
    </location>
</feature>
<evidence type="ECO:0000256" key="1">
    <source>
        <dbReference type="SAM" id="MobiDB-lite"/>
    </source>
</evidence>
<feature type="compositionally biased region" description="Gly residues" evidence="1">
    <location>
        <begin position="175"/>
        <end position="188"/>
    </location>
</feature>
<feature type="compositionally biased region" description="Low complexity" evidence="1">
    <location>
        <begin position="135"/>
        <end position="174"/>
    </location>
</feature>
<feature type="region of interest" description="Disordered" evidence="1">
    <location>
        <begin position="315"/>
        <end position="366"/>
    </location>
</feature>
<feature type="transmembrane region" description="Helical" evidence="2">
    <location>
        <begin position="207"/>
        <end position="226"/>
    </location>
</feature>
<evidence type="ECO:0000313" key="5">
    <source>
        <dbReference type="Proteomes" id="UP000078343"/>
    </source>
</evidence>
<evidence type="ECO:0000313" key="4">
    <source>
        <dbReference type="EMBL" id="OAP60310.1"/>
    </source>
</evidence>
<keyword evidence="5" id="KW-1185">Reference proteome</keyword>
<dbReference type="GeneID" id="30009480"/>
<dbReference type="EMBL" id="LVYI01000004">
    <property type="protein sequence ID" value="OAP60310.1"/>
    <property type="molecule type" value="Genomic_DNA"/>
</dbReference>
<feature type="compositionally biased region" description="Polar residues" evidence="1">
    <location>
        <begin position="76"/>
        <end position="102"/>
    </location>
</feature>
<dbReference type="AlphaFoldDB" id="A0A178ZKI4"/>
<keyword evidence="2" id="KW-0812">Transmembrane</keyword>
<dbReference type="RefSeq" id="XP_018693677.1">
    <property type="nucleotide sequence ID" value="XM_018836824.1"/>
</dbReference>
<evidence type="ECO:0000256" key="3">
    <source>
        <dbReference type="SAM" id="SignalP"/>
    </source>
</evidence>
<gene>
    <name evidence="4" type="ORF">AYL99_05312</name>
</gene>
<proteinExistence type="predicted"/>
<evidence type="ECO:0000256" key="2">
    <source>
        <dbReference type="SAM" id="Phobius"/>
    </source>
</evidence>